<evidence type="ECO:0000313" key="2">
    <source>
        <dbReference type="EMBL" id="MDN4160982.1"/>
    </source>
</evidence>
<evidence type="ECO:0000256" key="1">
    <source>
        <dbReference type="SAM" id="MobiDB-lite"/>
    </source>
</evidence>
<feature type="compositionally biased region" description="Acidic residues" evidence="1">
    <location>
        <begin position="186"/>
        <end position="196"/>
    </location>
</feature>
<keyword evidence="3" id="KW-1185">Reference proteome</keyword>
<name>A0ABT8ES88_9ACTN</name>
<organism evidence="2 3">
    <name type="scientific">Nocardioides abyssi</name>
    <dbReference type="NCBI Taxonomy" id="3058370"/>
    <lineage>
        <taxon>Bacteria</taxon>
        <taxon>Bacillati</taxon>
        <taxon>Actinomycetota</taxon>
        <taxon>Actinomycetes</taxon>
        <taxon>Propionibacteriales</taxon>
        <taxon>Nocardioidaceae</taxon>
        <taxon>Nocardioides</taxon>
    </lineage>
</organism>
<proteinExistence type="predicted"/>
<dbReference type="EMBL" id="JAUHJR010000002">
    <property type="protein sequence ID" value="MDN4160982.1"/>
    <property type="molecule type" value="Genomic_DNA"/>
</dbReference>
<evidence type="ECO:0000313" key="3">
    <source>
        <dbReference type="Proteomes" id="UP001168537"/>
    </source>
</evidence>
<dbReference type="Proteomes" id="UP001168537">
    <property type="component" value="Unassembled WGS sequence"/>
</dbReference>
<gene>
    <name evidence="2" type="ORF">QWY29_06405</name>
</gene>
<comment type="caution">
    <text evidence="2">The sequence shown here is derived from an EMBL/GenBank/DDBJ whole genome shotgun (WGS) entry which is preliminary data.</text>
</comment>
<reference evidence="2" key="1">
    <citation type="submission" date="2023-06" db="EMBL/GenBank/DDBJ databases">
        <title>Draft genome sequence of Nocardioides sp. SOB72.</title>
        <authorList>
            <person name="Zhang G."/>
        </authorList>
    </citation>
    <scope>NUCLEOTIDE SEQUENCE</scope>
    <source>
        <strain evidence="2">SOB72</strain>
    </source>
</reference>
<protein>
    <submittedName>
        <fullName evidence="2">Uncharacterized protein</fullName>
    </submittedName>
</protein>
<sequence>MVSASTPPFVTGAEAAEQVGADPFWSVVRRRHPDLDVVVLPAGDAVGPDPAEVEALAELTAEERVEEAHRSEDETVARWTDLVGAEPSEVVTRWSSGRAAGTARVETTVRLDDADPTASVAAVARAVETLTAEGWHVLAPADGLPRVLAGRGTGLVREELQLVLAPAVGRLVLRSRSADVRPAAPADDEQPEDGQA</sequence>
<accession>A0ABT8ES88</accession>
<feature type="region of interest" description="Disordered" evidence="1">
    <location>
        <begin position="176"/>
        <end position="196"/>
    </location>
</feature>
<dbReference type="RefSeq" id="WP_300959866.1">
    <property type="nucleotide sequence ID" value="NZ_JAUHJR010000002.1"/>
</dbReference>